<organism evidence="7 8">
    <name type="scientific">Candidatus Falkowbacteria bacterium GW2011_GWE1_38_31</name>
    <dbReference type="NCBI Taxonomy" id="1618638"/>
    <lineage>
        <taxon>Bacteria</taxon>
        <taxon>Candidatus Falkowiibacteriota</taxon>
    </lineage>
</organism>
<feature type="transmembrane region" description="Helical" evidence="6">
    <location>
        <begin position="335"/>
        <end position="353"/>
    </location>
</feature>
<dbReference type="PANTHER" id="PTHR30250">
    <property type="entry name" value="PST FAMILY PREDICTED COLANIC ACID TRANSPORTER"/>
    <property type="match status" value="1"/>
</dbReference>
<feature type="transmembrane region" description="Helical" evidence="6">
    <location>
        <begin position="150"/>
        <end position="168"/>
    </location>
</feature>
<keyword evidence="4 6" id="KW-1133">Transmembrane helix</keyword>
<feature type="transmembrane region" description="Helical" evidence="6">
    <location>
        <begin position="253"/>
        <end position="275"/>
    </location>
</feature>
<gene>
    <name evidence="7" type="ORF">US91_C0011G0022</name>
</gene>
<evidence type="ECO:0000256" key="2">
    <source>
        <dbReference type="ARBA" id="ARBA00022475"/>
    </source>
</evidence>
<evidence type="ECO:0000256" key="5">
    <source>
        <dbReference type="ARBA" id="ARBA00023136"/>
    </source>
</evidence>
<dbReference type="InterPro" id="IPR002797">
    <property type="entry name" value="Polysacc_synth"/>
</dbReference>
<dbReference type="Proteomes" id="UP000034022">
    <property type="component" value="Unassembled WGS sequence"/>
</dbReference>
<comment type="subcellular location">
    <subcellularLocation>
        <location evidence="1">Cell membrane</location>
        <topology evidence="1">Multi-pass membrane protein</topology>
    </subcellularLocation>
</comment>
<feature type="transmembrane region" description="Helical" evidence="6">
    <location>
        <begin position="365"/>
        <end position="381"/>
    </location>
</feature>
<feature type="transmembrane region" description="Helical" evidence="6">
    <location>
        <begin position="45"/>
        <end position="63"/>
    </location>
</feature>
<comment type="caution">
    <text evidence="7">The sequence shown here is derived from an EMBL/GenBank/DDBJ whole genome shotgun (WGS) entry which is preliminary data.</text>
</comment>
<evidence type="ECO:0000256" key="1">
    <source>
        <dbReference type="ARBA" id="ARBA00004651"/>
    </source>
</evidence>
<feature type="transmembrane region" description="Helical" evidence="6">
    <location>
        <begin position="419"/>
        <end position="440"/>
    </location>
</feature>
<dbReference type="Pfam" id="PF01943">
    <property type="entry name" value="Polysacc_synt"/>
    <property type="match status" value="1"/>
</dbReference>
<feature type="transmembrane region" description="Helical" evidence="6">
    <location>
        <begin position="12"/>
        <end position="33"/>
    </location>
</feature>
<proteinExistence type="predicted"/>
<dbReference type="InterPro" id="IPR050833">
    <property type="entry name" value="Poly_Biosynth_Transport"/>
</dbReference>
<evidence type="ECO:0000256" key="4">
    <source>
        <dbReference type="ARBA" id="ARBA00022989"/>
    </source>
</evidence>
<feature type="transmembrane region" description="Helical" evidence="6">
    <location>
        <begin position="387"/>
        <end position="407"/>
    </location>
</feature>
<name>A0A0G0JSP8_9BACT</name>
<dbReference type="CDD" id="cd13128">
    <property type="entry name" value="MATE_Wzx_like"/>
    <property type="match status" value="1"/>
</dbReference>
<feature type="transmembrane region" description="Helical" evidence="6">
    <location>
        <begin position="446"/>
        <end position="467"/>
    </location>
</feature>
<feature type="transmembrane region" description="Helical" evidence="6">
    <location>
        <begin position="84"/>
        <end position="107"/>
    </location>
</feature>
<sequence>MERKIANIAKNTSYFTLALVVQKVISFVFFAFVARNLVPDDLGKYYFAISLTTIFAIFIDLGLSNVLTREVPKLENDKLRVQKVLGSVIAIKLPLAVFSVLSVAFLINLFDYPALTRYLVYISCGSMVLDSFSTTFFATMRGFHNLKYESAASVIFQMITLTFGFIAIRLNLGLPFLMCAMLMGSVFNFLYSSSLLVFKWQLAIKPIYDRIFIKTFFVLTVPFALYGVIQRFYMYLDTVLLSRLASDYHVGLYQIPFKIVFALQFLPLAFVASLYPAFSLYWKSNREQLTISFERALNYLIVISLPISIGTIILADKIILVFKPEYFEAVLPLRIIMASLLFIFINYPIGSLLNACDRQKTNTRNIAIVLACSVVLNFVLIPKFQSVGASITVLVTNILMFMLGIFEAPKIINFNAGKIFIIFLKVLTAGSLMGIFVYFLKNTLPILIVIPGGAIVFAICSIAIGAIKIADIKSVLKTARN</sequence>
<keyword evidence="3 6" id="KW-0812">Transmembrane</keyword>
<keyword evidence="2" id="KW-1003">Cell membrane</keyword>
<dbReference type="AlphaFoldDB" id="A0A0G0JSP8"/>
<dbReference type="GO" id="GO:0005886">
    <property type="term" value="C:plasma membrane"/>
    <property type="evidence" value="ECO:0007669"/>
    <property type="project" value="UniProtKB-SubCell"/>
</dbReference>
<evidence type="ECO:0000313" key="8">
    <source>
        <dbReference type="Proteomes" id="UP000034022"/>
    </source>
</evidence>
<dbReference type="PANTHER" id="PTHR30250:SF11">
    <property type="entry name" value="O-ANTIGEN TRANSPORTER-RELATED"/>
    <property type="match status" value="1"/>
</dbReference>
<feature type="transmembrane region" description="Helical" evidence="6">
    <location>
        <begin position="211"/>
        <end position="233"/>
    </location>
</feature>
<feature type="transmembrane region" description="Helical" evidence="6">
    <location>
        <begin position="296"/>
        <end position="315"/>
    </location>
</feature>
<keyword evidence="5 6" id="KW-0472">Membrane</keyword>
<accession>A0A0G0JSP8</accession>
<feature type="transmembrane region" description="Helical" evidence="6">
    <location>
        <begin position="174"/>
        <end position="191"/>
    </location>
</feature>
<feature type="transmembrane region" description="Helical" evidence="6">
    <location>
        <begin position="119"/>
        <end position="138"/>
    </location>
</feature>
<protein>
    <submittedName>
        <fullName evidence="7">Uncharacterized protein</fullName>
    </submittedName>
</protein>
<evidence type="ECO:0000256" key="6">
    <source>
        <dbReference type="SAM" id="Phobius"/>
    </source>
</evidence>
<evidence type="ECO:0000313" key="7">
    <source>
        <dbReference type="EMBL" id="KKQ69652.1"/>
    </source>
</evidence>
<evidence type="ECO:0000256" key="3">
    <source>
        <dbReference type="ARBA" id="ARBA00022692"/>
    </source>
</evidence>
<reference evidence="7 8" key="1">
    <citation type="journal article" date="2015" name="Nature">
        <title>rRNA introns, odd ribosomes, and small enigmatic genomes across a large radiation of phyla.</title>
        <authorList>
            <person name="Brown C.T."/>
            <person name="Hug L.A."/>
            <person name="Thomas B.C."/>
            <person name="Sharon I."/>
            <person name="Castelle C.J."/>
            <person name="Singh A."/>
            <person name="Wilkins M.J."/>
            <person name="Williams K.H."/>
            <person name="Banfield J.F."/>
        </authorList>
    </citation>
    <scope>NUCLEOTIDE SEQUENCE [LARGE SCALE GENOMIC DNA]</scope>
</reference>
<dbReference type="EMBL" id="LBUU01000011">
    <property type="protein sequence ID" value="KKQ69652.1"/>
    <property type="molecule type" value="Genomic_DNA"/>
</dbReference>